<feature type="transmembrane region" description="Helical" evidence="5">
    <location>
        <begin position="34"/>
        <end position="55"/>
    </location>
</feature>
<keyword evidence="3 5" id="KW-1133">Transmembrane helix</keyword>
<dbReference type="InterPro" id="IPR045214">
    <property type="entry name" value="Surf1/Surf4"/>
</dbReference>
<dbReference type="EMBL" id="DAKRPA010000050">
    <property type="protein sequence ID" value="DBA01305.1"/>
    <property type="molecule type" value="Genomic_DNA"/>
</dbReference>
<sequence length="341" mass="38678">MRLDAQRRLRQLCIQQRMLTTAKKHPAKAEESNFSRYAGMAFFGTIVSLLFLAHATCMRIHSDAMDLVAAVHWLMVLSIHQAQRYFWKVNLIEERKKQLEERIVDLPLNAVADKDTDALEFRQLRVNGFFEPDSTYYLYPRSAPAESTDSVATPKSGGYIYSLLRRDDGTPVIVNRGWLPRKLLMEHIELEKKEEDGEVSIKGVLRHGEEVGCHRDQALHATPTDSALMLRQPGKFTPDNALQRRQFFFLDHAALARAMGVEGELPIIIDALGDDGEHADPSLTHPVRKTINSFTEFYMTPSKHAGYALTWFSFSLASAVMAYLRFRKVPVKPIPASAKHA</sequence>
<dbReference type="InterPro" id="IPR002994">
    <property type="entry name" value="Surf1/Shy1"/>
</dbReference>
<feature type="transmembrane region" description="Helical" evidence="5">
    <location>
        <begin position="305"/>
        <end position="324"/>
    </location>
</feature>
<dbReference type="Proteomes" id="UP001146120">
    <property type="component" value="Unassembled WGS sequence"/>
</dbReference>
<dbReference type="CDD" id="cd06662">
    <property type="entry name" value="SURF1"/>
    <property type="match status" value="1"/>
</dbReference>
<dbReference type="PANTHER" id="PTHR23427">
    <property type="entry name" value="SURFEIT LOCUS PROTEIN"/>
    <property type="match status" value="1"/>
</dbReference>
<keyword evidence="2 5" id="KW-0812">Transmembrane</keyword>
<organism evidence="6 7">
    <name type="scientific">Lagenidium giganteum</name>
    <dbReference type="NCBI Taxonomy" id="4803"/>
    <lineage>
        <taxon>Eukaryota</taxon>
        <taxon>Sar</taxon>
        <taxon>Stramenopiles</taxon>
        <taxon>Oomycota</taxon>
        <taxon>Peronosporomycetes</taxon>
        <taxon>Pythiales</taxon>
        <taxon>Pythiaceae</taxon>
    </lineage>
</organism>
<evidence type="ECO:0000313" key="6">
    <source>
        <dbReference type="EMBL" id="DBA01305.1"/>
    </source>
</evidence>
<name>A0AAV2Z649_9STRA</name>
<reference evidence="6" key="1">
    <citation type="submission" date="2022-11" db="EMBL/GenBank/DDBJ databases">
        <authorList>
            <person name="Morgan W.R."/>
            <person name="Tartar A."/>
        </authorList>
    </citation>
    <scope>NUCLEOTIDE SEQUENCE</scope>
    <source>
        <strain evidence="6">ARSEF 373</strain>
    </source>
</reference>
<comment type="similarity">
    <text evidence="5">Belongs to the SURF1 family.</text>
</comment>
<keyword evidence="5" id="KW-0496">Mitochondrion</keyword>
<keyword evidence="4 5" id="KW-0472">Membrane</keyword>
<protein>
    <recommendedName>
        <fullName evidence="5">SURF1-like protein</fullName>
    </recommendedName>
</protein>
<dbReference type="GO" id="GO:0005743">
    <property type="term" value="C:mitochondrial inner membrane"/>
    <property type="evidence" value="ECO:0007669"/>
    <property type="project" value="UniProtKB-SubCell"/>
</dbReference>
<evidence type="ECO:0000256" key="2">
    <source>
        <dbReference type="ARBA" id="ARBA00022692"/>
    </source>
</evidence>
<evidence type="ECO:0000256" key="4">
    <source>
        <dbReference type="ARBA" id="ARBA00023136"/>
    </source>
</evidence>
<reference evidence="6" key="2">
    <citation type="journal article" date="2023" name="Microbiol Resour">
        <title>Decontamination and Annotation of the Draft Genome Sequence of the Oomycete Lagenidium giganteum ARSEF 373.</title>
        <authorList>
            <person name="Morgan W.R."/>
            <person name="Tartar A."/>
        </authorList>
    </citation>
    <scope>NUCLEOTIDE SEQUENCE</scope>
    <source>
        <strain evidence="6">ARSEF 373</strain>
    </source>
</reference>
<dbReference type="Pfam" id="PF02104">
    <property type="entry name" value="SURF1"/>
    <property type="match status" value="1"/>
</dbReference>
<keyword evidence="7" id="KW-1185">Reference proteome</keyword>
<evidence type="ECO:0000256" key="3">
    <source>
        <dbReference type="ARBA" id="ARBA00022989"/>
    </source>
</evidence>
<dbReference type="AlphaFoldDB" id="A0AAV2Z649"/>
<comment type="function">
    <text evidence="5">Probably involved in the biogenesis of the COX complex.</text>
</comment>
<dbReference type="PANTHER" id="PTHR23427:SF2">
    <property type="entry name" value="SURFEIT LOCUS PROTEIN 1"/>
    <property type="match status" value="1"/>
</dbReference>
<comment type="caution">
    <text evidence="6">The sequence shown here is derived from an EMBL/GenBank/DDBJ whole genome shotgun (WGS) entry which is preliminary data.</text>
</comment>
<proteinExistence type="inferred from homology"/>
<gene>
    <name evidence="6" type="ORF">N0F65_001810</name>
</gene>
<keyword evidence="5" id="KW-0999">Mitochondrion inner membrane</keyword>
<accession>A0AAV2Z649</accession>
<evidence type="ECO:0000256" key="5">
    <source>
        <dbReference type="RuleBase" id="RU363076"/>
    </source>
</evidence>
<evidence type="ECO:0000256" key="1">
    <source>
        <dbReference type="ARBA" id="ARBA00004370"/>
    </source>
</evidence>
<dbReference type="PROSITE" id="PS50895">
    <property type="entry name" value="SURF1"/>
    <property type="match status" value="1"/>
</dbReference>
<evidence type="ECO:0000313" key="7">
    <source>
        <dbReference type="Proteomes" id="UP001146120"/>
    </source>
</evidence>
<comment type="subcellular location">
    <subcellularLocation>
        <location evidence="1">Membrane</location>
    </subcellularLocation>
    <subcellularLocation>
        <location evidence="5">Mitochondrion inner membrane</location>
        <topology evidence="5">Multi-pass membrane protein</topology>
    </subcellularLocation>
</comment>